<organism evidence="2 3">
    <name type="scientific">Tanacetum coccineum</name>
    <dbReference type="NCBI Taxonomy" id="301880"/>
    <lineage>
        <taxon>Eukaryota</taxon>
        <taxon>Viridiplantae</taxon>
        <taxon>Streptophyta</taxon>
        <taxon>Embryophyta</taxon>
        <taxon>Tracheophyta</taxon>
        <taxon>Spermatophyta</taxon>
        <taxon>Magnoliopsida</taxon>
        <taxon>eudicotyledons</taxon>
        <taxon>Gunneridae</taxon>
        <taxon>Pentapetalae</taxon>
        <taxon>asterids</taxon>
        <taxon>campanulids</taxon>
        <taxon>Asterales</taxon>
        <taxon>Asteraceae</taxon>
        <taxon>Asteroideae</taxon>
        <taxon>Anthemideae</taxon>
        <taxon>Anthemidinae</taxon>
        <taxon>Tanacetum</taxon>
    </lineage>
</organism>
<evidence type="ECO:0000256" key="1">
    <source>
        <dbReference type="SAM" id="MobiDB-lite"/>
    </source>
</evidence>
<accession>A0ABQ5HPH7</accession>
<feature type="compositionally biased region" description="Polar residues" evidence="1">
    <location>
        <begin position="1"/>
        <end position="11"/>
    </location>
</feature>
<feature type="region of interest" description="Disordered" evidence="1">
    <location>
        <begin position="90"/>
        <end position="124"/>
    </location>
</feature>
<dbReference type="EMBL" id="BQNB010019853">
    <property type="protein sequence ID" value="GJT89724.1"/>
    <property type="molecule type" value="Genomic_DNA"/>
</dbReference>
<proteinExistence type="predicted"/>
<name>A0ABQ5HPH7_9ASTR</name>
<dbReference type="Proteomes" id="UP001151760">
    <property type="component" value="Unassembled WGS sequence"/>
</dbReference>
<reference evidence="2" key="2">
    <citation type="submission" date="2022-01" db="EMBL/GenBank/DDBJ databases">
        <authorList>
            <person name="Yamashiro T."/>
            <person name="Shiraishi A."/>
            <person name="Satake H."/>
            <person name="Nakayama K."/>
        </authorList>
    </citation>
    <scope>NUCLEOTIDE SEQUENCE</scope>
</reference>
<protein>
    <submittedName>
        <fullName evidence="2">Uncharacterized protein</fullName>
    </submittedName>
</protein>
<evidence type="ECO:0000313" key="2">
    <source>
        <dbReference type="EMBL" id="GJT89724.1"/>
    </source>
</evidence>
<evidence type="ECO:0000313" key="3">
    <source>
        <dbReference type="Proteomes" id="UP001151760"/>
    </source>
</evidence>
<feature type="region of interest" description="Disordered" evidence="1">
    <location>
        <begin position="1"/>
        <end position="76"/>
    </location>
</feature>
<sequence>MSSLTVTYTSAPPSPDYVPGLEHPPSPDYVPGLEYPEYLVPSDDEEEEESSEDDDDEEKVFEEDEDEEKEHLALADSVILPAIDPVFLAKEAKPFETDESTATPPPPPQTLSQTDIPEVEMPPQKRVSFNDTLDAGIRASESRVMTAVEEVNERVTDLATTQGQDAHELYEPNAIESCIRTLEAQLGQRANSHDRMEWQRQDTGDLVTKAFGHIYALKARDRAHPDDLKDTGSSC</sequence>
<feature type="compositionally biased region" description="Acidic residues" evidence="1">
    <location>
        <begin position="42"/>
        <end position="68"/>
    </location>
</feature>
<feature type="compositionally biased region" description="Pro residues" evidence="1">
    <location>
        <begin position="12"/>
        <end position="28"/>
    </location>
</feature>
<reference evidence="2" key="1">
    <citation type="journal article" date="2022" name="Int. J. Mol. Sci.">
        <title>Draft Genome of Tanacetum Coccineum: Genomic Comparison of Closely Related Tanacetum-Family Plants.</title>
        <authorList>
            <person name="Yamashiro T."/>
            <person name="Shiraishi A."/>
            <person name="Nakayama K."/>
            <person name="Satake H."/>
        </authorList>
    </citation>
    <scope>NUCLEOTIDE SEQUENCE</scope>
</reference>
<keyword evidence="3" id="KW-1185">Reference proteome</keyword>
<gene>
    <name evidence="2" type="ORF">Tco_1078569</name>
</gene>
<comment type="caution">
    <text evidence="2">The sequence shown here is derived from an EMBL/GenBank/DDBJ whole genome shotgun (WGS) entry which is preliminary data.</text>
</comment>